<evidence type="ECO:0000256" key="5">
    <source>
        <dbReference type="ARBA" id="ARBA00023049"/>
    </source>
</evidence>
<feature type="domain" description="Peptidase M48" evidence="8">
    <location>
        <begin position="55"/>
        <end position="237"/>
    </location>
</feature>
<dbReference type="Proteomes" id="UP000184066">
    <property type="component" value="Unassembled WGS sequence"/>
</dbReference>
<keyword evidence="2" id="KW-0479">Metal-binding</keyword>
<evidence type="ECO:0000256" key="3">
    <source>
        <dbReference type="ARBA" id="ARBA00022801"/>
    </source>
</evidence>
<organism evidence="9 10">
    <name type="scientific">Oceanicella actignis</name>
    <dbReference type="NCBI Taxonomy" id="1189325"/>
    <lineage>
        <taxon>Bacteria</taxon>
        <taxon>Pseudomonadati</taxon>
        <taxon>Pseudomonadota</taxon>
        <taxon>Alphaproteobacteria</taxon>
        <taxon>Rhodobacterales</taxon>
        <taxon>Paracoccaceae</taxon>
        <taxon>Oceanicella</taxon>
    </lineage>
</organism>
<dbReference type="GO" id="GO:0051603">
    <property type="term" value="P:proteolysis involved in protein catabolic process"/>
    <property type="evidence" value="ECO:0007669"/>
    <property type="project" value="TreeGrafter"/>
</dbReference>
<dbReference type="Pfam" id="PF01435">
    <property type="entry name" value="Peptidase_M48"/>
    <property type="match status" value="1"/>
</dbReference>
<dbReference type="InterPro" id="IPR001915">
    <property type="entry name" value="Peptidase_M48"/>
</dbReference>
<dbReference type="RefSeq" id="WP_072746740.1">
    <property type="nucleotide sequence ID" value="NZ_FOHL01000001.1"/>
</dbReference>
<reference evidence="9 10" key="1">
    <citation type="submission" date="2016-12" db="EMBL/GenBank/DDBJ databases">
        <authorList>
            <person name="Song W.-J."/>
            <person name="Kurnit D.M."/>
        </authorList>
    </citation>
    <scope>NUCLEOTIDE SEQUENCE [LARGE SCALE GENOMIC DNA]</scope>
    <source>
        <strain evidence="9 10">CGMCC 1.10808</strain>
    </source>
</reference>
<dbReference type="PANTHER" id="PTHR22726">
    <property type="entry name" value="METALLOENDOPEPTIDASE OMA1"/>
    <property type="match status" value="1"/>
</dbReference>
<dbReference type="Gene3D" id="3.30.2010.10">
    <property type="entry name" value="Metalloproteases ('zincins'), catalytic domain"/>
    <property type="match status" value="1"/>
</dbReference>
<evidence type="ECO:0000313" key="10">
    <source>
        <dbReference type="Proteomes" id="UP000184066"/>
    </source>
</evidence>
<keyword evidence="7" id="KW-0732">Signal</keyword>
<keyword evidence="3 6" id="KW-0378">Hydrolase</keyword>
<dbReference type="GO" id="GO:0046872">
    <property type="term" value="F:metal ion binding"/>
    <property type="evidence" value="ECO:0007669"/>
    <property type="project" value="UniProtKB-KW"/>
</dbReference>
<keyword evidence="5 6" id="KW-0482">Metalloprotease</keyword>
<evidence type="ECO:0000256" key="6">
    <source>
        <dbReference type="RuleBase" id="RU003983"/>
    </source>
</evidence>
<evidence type="ECO:0000259" key="8">
    <source>
        <dbReference type="Pfam" id="PF01435"/>
    </source>
</evidence>
<evidence type="ECO:0000256" key="1">
    <source>
        <dbReference type="ARBA" id="ARBA00022670"/>
    </source>
</evidence>
<keyword evidence="4 6" id="KW-0862">Zinc</keyword>
<feature type="signal peptide" evidence="7">
    <location>
        <begin position="1"/>
        <end position="19"/>
    </location>
</feature>
<sequence length="291" mass="30976">MRRLFAALLVAAMSFNAACAPTAPNSRAALAQQAEVSERLAAELRREGKLVEDAALNRYVRAIAARIAAVRPPGAVPLTVHIVKDADVNAFTPGGGHVFVNAGMIAAMENEAQLAMVLAHEAAHIDRGHVIAGQRAGAAIGLAAAGGAILAGALGAPAELTRLAAGGVQSVAYNAFSRTQEEDADLVGLRYAAAAGYDVVEGARSFEVLRRIYGEQSDLANFFLSSHPRSSEREARLIAAARRMGAAGGRVAEAEYLRRTAKLRRQVLRYYEAKGRAREAAQLRRNLRRMR</sequence>
<dbReference type="EMBL" id="FRDL01000003">
    <property type="protein sequence ID" value="SHN61289.1"/>
    <property type="molecule type" value="Genomic_DNA"/>
</dbReference>
<accession>A0A1M7SS34</accession>
<evidence type="ECO:0000313" key="9">
    <source>
        <dbReference type="EMBL" id="SHN61289.1"/>
    </source>
</evidence>
<name>A0A1M7SS34_9RHOB</name>
<evidence type="ECO:0000256" key="2">
    <source>
        <dbReference type="ARBA" id="ARBA00022723"/>
    </source>
</evidence>
<proteinExistence type="inferred from homology"/>
<dbReference type="GO" id="GO:0004222">
    <property type="term" value="F:metalloendopeptidase activity"/>
    <property type="evidence" value="ECO:0007669"/>
    <property type="project" value="InterPro"/>
</dbReference>
<evidence type="ECO:0000256" key="7">
    <source>
        <dbReference type="SAM" id="SignalP"/>
    </source>
</evidence>
<dbReference type="GO" id="GO:0016020">
    <property type="term" value="C:membrane"/>
    <property type="evidence" value="ECO:0007669"/>
    <property type="project" value="TreeGrafter"/>
</dbReference>
<dbReference type="PANTHER" id="PTHR22726:SF1">
    <property type="entry name" value="METALLOENDOPEPTIDASE OMA1, MITOCHONDRIAL"/>
    <property type="match status" value="1"/>
</dbReference>
<keyword evidence="1 6" id="KW-0645">Protease</keyword>
<evidence type="ECO:0000256" key="4">
    <source>
        <dbReference type="ARBA" id="ARBA00022833"/>
    </source>
</evidence>
<comment type="cofactor">
    <cofactor evidence="6">
        <name>Zn(2+)</name>
        <dbReference type="ChEBI" id="CHEBI:29105"/>
    </cofactor>
    <text evidence="6">Binds 1 zinc ion per subunit.</text>
</comment>
<comment type="similarity">
    <text evidence="6">Belongs to the peptidase M48 family.</text>
</comment>
<dbReference type="STRING" id="1189325.SAMN04488119_101154"/>
<dbReference type="InterPro" id="IPR051156">
    <property type="entry name" value="Mito/Outer_Membr_Metalloprot"/>
</dbReference>
<keyword evidence="10" id="KW-1185">Reference proteome</keyword>
<feature type="chain" id="PRO_5009929261" evidence="7">
    <location>
        <begin position="20"/>
        <end position="291"/>
    </location>
</feature>
<gene>
    <name evidence="9" type="ORF">SAMN05216200_103155</name>
</gene>
<dbReference type="AlphaFoldDB" id="A0A1M7SS34"/>
<protein>
    <submittedName>
        <fullName evidence="9">Peptidase family M48</fullName>
    </submittedName>
</protein>